<evidence type="ECO:0000313" key="4">
    <source>
        <dbReference type="Proteomes" id="UP000641853"/>
    </source>
</evidence>
<sequence length="240" mass="26122">MYEKSEHRRKLGMMTRNIVQKSFSGDRYLREHEQMLWIGKAAKTMAVRAAAGGEALAEPLDIAAALQHADPIEEEVITIPQSAVHSWRSSAASGMSTLYSTVSGYPMLPLTRPASIRSSFSNFSTATDSDSFMPLPGNASLPVFAPRQTLSFDASGAVTPTGRLSPSGRLSPAFGRHRHSHARSISTLGREQLRGLQREEPHPYRNSDVSLHMREEFMQSSIFKSLEGSNGGSGSSNGSK</sequence>
<dbReference type="Proteomes" id="UP000654922">
    <property type="component" value="Unassembled WGS sequence"/>
</dbReference>
<evidence type="ECO:0000256" key="1">
    <source>
        <dbReference type="SAM" id="MobiDB-lite"/>
    </source>
</evidence>
<evidence type="ECO:0000313" key="3">
    <source>
        <dbReference type="EMBL" id="KAF7183072.1"/>
    </source>
</evidence>
<feature type="region of interest" description="Disordered" evidence="1">
    <location>
        <begin position="156"/>
        <end position="205"/>
    </location>
</feature>
<protein>
    <submittedName>
        <fullName evidence="3">Uncharacterized protein</fullName>
    </submittedName>
</protein>
<dbReference type="Proteomes" id="UP000641853">
    <property type="component" value="Unassembled WGS sequence"/>
</dbReference>
<feature type="compositionally biased region" description="Basic and acidic residues" evidence="1">
    <location>
        <begin position="191"/>
        <end position="205"/>
    </location>
</feature>
<gene>
    <name evidence="2" type="ORF">CNMCM5623_002736</name>
    <name evidence="3" type="ORF">CNMCM7691_002907</name>
</gene>
<dbReference type="AlphaFoldDB" id="A0A8H6VA07"/>
<comment type="caution">
    <text evidence="3">The sequence shown here is derived from an EMBL/GenBank/DDBJ whole genome shotgun (WGS) entry which is preliminary data.</text>
</comment>
<name>A0A8H6VA07_9EURO</name>
<proteinExistence type="predicted"/>
<reference evidence="3" key="1">
    <citation type="submission" date="2020-06" db="EMBL/GenBank/DDBJ databases">
        <title>Draft genome sequences of strains closely related to Aspergillus parafelis and Aspergillus hiratsukae.</title>
        <authorList>
            <person name="Dos Santos R.A.C."/>
            <person name="Rivero-Menendez O."/>
            <person name="Steenwyk J.L."/>
            <person name="Mead M.E."/>
            <person name="Goldman G.H."/>
            <person name="Alastruey-Izquierdo A."/>
            <person name="Rokas A."/>
        </authorList>
    </citation>
    <scope>NUCLEOTIDE SEQUENCE</scope>
    <source>
        <strain evidence="2">CNM-CM5623</strain>
        <strain evidence="3">CNM-CM7691</strain>
    </source>
</reference>
<accession>A0A8H6VA07</accession>
<evidence type="ECO:0000313" key="2">
    <source>
        <dbReference type="EMBL" id="KAF7170275.1"/>
    </source>
</evidence>
<keyword evidence="4" id="KW-1185">Reference proteome</keyword>
<organism evidence="3 4">
    <name type="scientific">Aspergillus felis</name>
    <dbReference type="NCBI Taxonomy" id="1287682"/>
    <lineage>
        <taxon>Eukaryota</taxon>
        <taxon>Fungi</taxon>
        <taxon>Dikarya</taxon>
        <taxon>Ascomycota</taxon>
        <taxon>Pezizomycotina</taxon>
        <taxon>Eurotiomycetes</taxon>
        <taxon>Eurotiomycetidae</taxon>
        <taxon>Eurotiales</taxon>
        <taxon>Aspergillaceae</taxon>
        <taxon>Aspergillus</taxon>
        <taxon>Aspergillus subgen. Fumigati</taxon>
    </lineage>
</organism>
<dbReference type="EMBL" id="JACBAE010001219">
    <property type="protein sequence ID" value="KAF7170275.1"/>
    <property type="molecule type" value="Genomic_DNA"/>
</dbReference>
<dbReference type="OrthoDB" id="2582433at2759"/>
<dbReference type="EMBL" id="JACBAG010001745">
    <property type="protein sequence ID" value="KAF7183072.1"/>
    <property type="molecule type" value="Genomic_DNA"/>
</dbReference>